<proteinExistence type="predicted"/>
<evidence type="ECO:0000313" key="1">
    <source>
        <dbReference type="EMBL" id="KAK4249127.1"/>
    </source>
</evidence>
<evidence type="ECO:0000313" key="2">
    <source>
        <dbReference type="Proteomes" id="UP001303647"/>
    </source>
</evidence>
<dbReference type="AlphaFoldDB" id="A0AAN7CXK9"/>
<reference evidence="1" key="2">
    <citation type="submission" date="2023-05" db="EMBL/GenBank/DDBJ databases">
        <authorList>
            <consortium name="Lawrence Berkeley National Laboratory"/>
            <person name="Steindorff A."/>
            <person name="Hensen N."/>
            <person name="Bonometti L."/>
            <person name="Westerberg I."/>
            <person name="Brannstrom I.O."/>
            <person name="Guillou S."/>
            <person name="Cros-Aarteil S."/>
            <person name="Calhoun S."/>
            <person name="Haridas S."/>
            <person name="Kuo A."/>
            <person name="Mondo S."/>
            <person name="Pangilinan J."/>
            <person name="Riley R."/>
            <person name="Labutti K."/>
            <person name="Andreopoulos B."/>
            <person name="Lipzen A."/>
            <person name="Chen C."/>
            <person name="Yanf M."/>
            <person name="Daum C."/>
            <person name="Ng V."/>
            <person name="Clum A."/>
            <person name="Ohm R."/>
            <person name="Martin F."/>
            <person name="Silar P."/>
            <person name="Natvig D."/>
            <person name="Lalanne C."/>
            <person name="Gautier V."/>
            <person name="Ament-Velasquez S.L."/>
            <person name="Kruys A."/>
            <person name="Hutchinson M.I."/>
            <person name="Powell A.J."/>
            <person name="Barry K."/>
            <person name="Miller A.N."/>
            <person name="Grigoriev I.V."/>
            <person name="Debuchy R."/>
            <person name="Gladieux P."/>
            <person name="Thoren M.H."/>
            <person name="Johannesson H."/>
        </authorList>
    </citation>
    <scope>NUCLEOTIDE SEQUENCE</scope>
    <source>
        <strain evidence="1">CBS 359.72</strain>
    </source>
</reference>
<sequence length="205" mass="20178">MAASGSGRAVPPLALASFAAAADNSTGSGNHVELFIDGSLSRRASYAALIVNACKDHAVYALQCTSVSGGIVGSNICGSAAPTLTVTEGANLYLFEYATTTNVAGHDAEMLIAASCNIRGTTAAECDYSLSASVDDTSTVIETSAAITGTDFHRYQVSITGGAEKIASATGSCDANANAAAGTSASAVKAMAAALAISLAGVVAL</sequence>
<reference evidence="1" key="1">
    <citation type="journal article" date="2023" name="Mol. Phylogenet. Evol.">
        <title>Genome-scale phylogeny and comparative genomics of the fungal order Sordariales.</title>
        <authorList>
            <person name="Hensen N."/>
            <person name="Bonometti L."/>
            <person name="Westerberg I."/>
            <person name="Brannstrom I.O."/>
            <person name="Guillou S."/>
            <person name="Cros-Aarteil S."/>
            <person name="Calhoun S."/>
            <person name="Haridas S."/>
            <person name="Kuo A."/>
            <person name="Mondo S."/>
            <person name="Pangilinan J."/>
            <person name="Riley R."/>
            <person name="LaButti K."/>
            <person name="Andreopoulos B."/>
            <person name="Lipzen A."/>
            <person name="Chen C."/>
            <person name="Yan M."/>
            <person name="Daum C."/>
            <person name="Ng V."/>
            <person name="Clum A."/>
            <person name="Steindorff A."/>
            <person name="Ohm R.A."/>
            <person name="Martin F."/>
            <person name="Silar P."/>
            <person name="Natvig D.O."/>
            <person name="Lalanne C."/>
            <person name="Gautier V."/>
            <person name="Ament-Velasquez S.L."/>
            <person name="Kruys A."/>
            <person name="Hutchinson M.I."/>
            <person name="Powell A.J."/>
            <person name="Barry K."/>
            <person name="Miller A.N."/>
            <person name="Grigoriev I.V."/>
            <person name="Debuchy R."/>
            <person name="Gladieux P."/>
            <person name="Hiltunen Thoren M."/>
            <person name="Johannesson H."/>
        </authorList>
    </citation>
    <scope>NUCLEOTIDE SEQUENCE</scope>
    <source>
        <strain evidence="1">CBS 359.72</strain>
    </source>
</reference>
<keyword evidence="2" id="KW-1185">Reference proteome</keyword>
<dbReference type="EMBL" id="MU857627">
    <property type="protein sequence ID" value="KAK4249127.1"/>
    <property type="molecule type" value="Genomic_DNA"/>
</dbReference>
<accession>A0AAN7CXK9</accession>
<dbReference type="Proteomes" id="UP001303647">
    <property type="component" value="Unassembled WGS sequence"/>
</dbReference>
<gene>
    <name evidence="1" type="ORF">C7999DRAFT_30338</name>
</gene>
<name>A0AAN7CXK9_9PEZI</name>
<organism evidence="1 2">
    <name type="scientific">Corynascus novoguineensis</name>
    <dbReference type="NCBI Taxonomy" id="1126955"/>
    <lineage>
        <taxon>Eukaryota</taxon>
        <taxon>Fungi</taxon>
        <taxon>Dikarya</taxon>
        <taxon>Ascomycota</taxon>
        <taxon>Pezizomycotina</taxon>
        <taxon>Sordariomycetes</taxon>
        <taxon>Sordariomycetidae</taxon>
        <taxon>Sordariales</taxon>
        <taxon>Chaetomiaceae</taxon>
        <taxon>Corynascus</taxon>
    </lineage>
</organism>
<comment type="caution">
    <text evidence="1">The sequence shown here is derived from an EMBL/GenBank/DDBJ whole genome shotgun (WGS) entry which is preliminary data.</text>
</comment>
<protein>
    <submittedName>
        <fullName evidence="1">Uncharacterized protein</fullName>
    </submittedName>
</protein>